<comment type="catalytic activity">
    <reaction evidence="12">
        <text>1D-myo-inositol hexakisphosphate + H2O = 1D-myo-inositol 1,2,4,5,6-pentakisphosphate + phosphate</text>
        <dbReference type="Rhea" id="RHEA:16989"/>
        <dbReference type="ChEBI" id="CHEBI:15377"/>
        <dbReference type="ChEBI" id="CHEBI:43474"/>
        <dbReference type="ChEBI" id="CHEBI:57798"/>
        <dbReference type="ChEBI" id="CHEBI:58130"/>
        <dbReference type="EC" id="3.1.3.62"/>
    </reaction>
    <physiologicalReaction direction="left-to-right" evidence="12">
        <dbReference type="Rhea" id="RHEA:16990"/>
    </physiologicalReaction>
</comment>
<evidence type="ECO:0000256" key="13">
    <source>
        <dbReference type="ARBA" id="ARBA00043832"/>
    </source>
</evidence>
<dbReference type="InterPro" id="IPR029033">
    <property type="entry name" value="His_PPase_superfam"/>
</dbReference>
<dbReference type="SUPFAM" id="SSF53254">
    <property type="entry name" value="Phosphoglycerate mutase-like"/>
    <property type="match status" value="1"/>
</dbReference>
<name>A0ABY8FBH4_9GAMM</name>
<evidence type="ECO:0000256" key="12">
    <source>
        <dbReference type="ARBA" id="ARBA00043691"/>
    </source>
</evidence>
<comment type="catalytic activity">
    <reaction evidence="10">
        <text>1D-myo-inositol 1,2,5,6-tetrakisphosphate + H2O = 1D-myo-inositol 1,2,6-trisphosphate + phosphate</text>
        <dbReference type="Rhea" id="RHEA:77119"/>
        <dbReference type="ChEBI" id="CHEBI:15377"/>
        <dbReference type="ChEBI" id="CHEBI:43474"/>
        <dbReference type="ChEBI" id="CHEBI:195535"/>
        <dbReference type="ChEBI" id="CHEBI:195537"/>
        <dbReference type="EC" id="3.1.3.62"/>
    </reaction>
    <physiologicalReaction direction="left-to-right" evidence="10">
        <dbReference type="Rhea" id="RHEA:77120"/>
    </physiologicalReaction>
</comment>
<evidence type="ECO:0000256" key="14">
    <source>
        <dbReference type="SAM" id="SignalP"/>
    </source>
</evidence>
<evidence type="ECO:0000256" key="7">
    <source>
        <dbReference type="ARBA" id="ARBA00022801"/>
    </source>
</evidence>
<sequence>MKKPLIFLLLTLLPFSVCSALEQRQESSSKQYAYGTKSTYQSHASPANYQPIPSGYHIVYTELLSRHGSRALSSPKYDVISLQIWQAAKAQHALTPLGERLGPEIERFMAANQKLGYGNLSERGKLEQTMIGARLVARDKHLFDNAVHNNRPIDMEYSGRERAKDSGLAFISGMEYENPAIGDLTSPPVIDKAQLYFHKQESNQYYQDYKKKDPDLRAAIQQLMNLPETHDMAQQMLERIYTPAFVAQLTSGKLSFLPKNKKKPVVYNDVDAAIQLFNLYLAAPGLSYEAGKQPWQFIDFVTPAESQWFTYVLDGKHFYEKGPSFKGTDITYRMAKVLEDDFFKEIKGIQDGTNKKAAKIRFAHAETVIPFAAQMRLKGSTEGVAKGQLYSYENNPWRGDWVSPYSANIQWDVYQNKAGTLLVRMLYNEEEIPFPSQCQPIQPGSYFYQLTELERCYGEQAQS</sequence>
<evidence type="ECO:0000256" key="6">
    <source>
        <dbReference type="ARBA" id="ARBA00022729"/>
    </source>
</evidence>
<evidence type="ECO:0000256" key="8">
    <source>
        <dbReference type="ARBA" id="ARBA00023136"/>
    </source>
</evidence>
<evidence type="ECO:0000256" key="3">
    <source>
        <dbReference type="ARBA" id="ARBA00012976"/>
    </source>
</evidence>
<evidence type="ECO:0000256" key="4">
    <source>
        <dbReference type="ARBA" id="ARBA00013040"/>
    </source>
</evidence>
<comment type="catalytic activity">
    <reaction evidence="11">
        <text>1D-myo-inositol 1,2,4,5,6-pentakisphosphate + H2O = 1D-myo-inositol 1,2,5,6-tetrakisphosphate + phosphate</text>
        <dbReference type="Rhea" id="RHEA:77115"/>
        <dbReference type="ChEBI" id="CHEBI:15377"/>
        <dbReference type="ChEBI" id="CHEBI:43474"/>
        <dbReference type="ChEBI" id="CHEBI:57798"/>
        <dbReference type="ChEBI" id="CHEBI:195535"/>
        <dbReference type="EC" id="3.1.3.62"/>
    </reaction>
    <physiologicalReaction direction="left-to-right" evidence="11">
        <dbReference type="Rhea" id="RHEA:77116"/>
    </physiologicalReaction>
</comment>
<evidence type="ECO:0000256" key="2">
    <source>
        <dbReference type="ARBA" id="ARBA00008422"/>
    </source>
</evidence>
<keyword evidence="6 14" id="KW-0732">Signal</keyword>
<comment type="similarity">
    <text evidence="2">Belongs to the histidine acid phosphatase family. MINPP1 subfamily.</text>
</comment>
<feature type="signal peptide" evidence="14">
    <location>
        <begin position="1"/>
        <end position="19"/>
    </location>
</feature>
<comment type="catalytic activity">
    <reaction evidence="13">
        <text>(2R)-2,3-bisphosphoglycerate + H2O = (2R)-2-phosphoglycerate + phosphate</text>
        <dbReference type="Rhea" id="RHEA:27381"/>
        <dbReference type="ChEBI" id="CHEBI:15377"/>
        <dbReference type="ChEBI" id="CHEBI:43474"/>
        <dbReference type="ChEBI" id="CHEBI:58248"/>
        <dbReference type="ChEBI" id="CHEBI:58289"/>
        <dbReference type="EC" id="3.1.3.80"/>
    </reaction>
    <physiologicalReaction direction="left-to-right" evidence="13">
        <dbReference type="Rhea" id="RHEA:27382"/>
    </physiologicalReaction>
</comment>
<evidence type="ECO:0000256" key="11">
    <source>
        <dbReference type="ARBA" id="ARBA00043671"/>
    </source>
</evidence>
<evidence type="ECO:0000256" key="5">
    <source>
        <dbReference type="ARBA" id="ARBA00018097"/>
    </source>
</evidence>
<organism evidence="15 16">
    <name type="scientific">Salinicola endophyticus</name>
    <dbReference type="NCBI Taxonomy" id="1949083"/>
    <lineage>
        <taxon>Bacteria</taxon>
        <taxon>Pseudomonadati</taxon>
        <taxon>Pseudomonadota</taxon>
        <taxon>Gammaproteobacteria</taxon>
        <taxon>Oceanospirillales</taxon>
        <taxon>Halomonadaceae</taxon>
        <taxon>Salinicola</taxon>
    </lineage>
</organism>
<dbReference type="RefSeq" id="WP_282235494.1">
    <property type="nucleotide sequence ID" value="NZ_CP035631.1"/>
</dbReference>
<dbReference type="PANTHER" id="PTHR20963:SF8">
    <property type="entry name" value="MULTIPLE INOSITOL POLYPHOSPHATE PHOSPHATASE 1"/>
    <property type="match status" value="1"/>
</dbReference>
<feature type="chain" id="PRO_5046644476" description="Multiple inositol polyphosphate phosphatase 1" evidence="14">
    <location>
        <begin position="20"/>
        <end position="463"/>
    </location>
</feature>
<dbReference type="EC" id="3.1.3.62" evidence="4"/>
<gene>
    <name evidence="15" type="ORF">EVC62_00780</name>
</gene>
<keyword evidence="7" id="KW-0378">Hydrolase</keyword>
<accession>A0ABY8FBH4</accession>
<protein>
    <recommendedName>
        <fullName evidence="5">Multiple inositol polyphosphate phosphatase 1</fullName>
        <ecNumber evidence="4">3.1.3.62</ecNumber>
        <ecNumber evidence="3">3.1.3.80</ecNumber>
    </recommendedName>
    <alternativeName>
        <fullName evidence="9">2,3-bisphosphoglycerate 3-phosphatase</fullName>
    </alternativeName>
</protein>
<dbReference type="EMBL" id="CP035631">
    <property type="protein sequence ID" value="WFF40142.1"/>
    <property type="molecule type" value="Genomic_DNA"/>
</dbReference>
<proteinExistence type="inferred from homology"/>
<dbReference type="Pfam" id="PF00328">
    <property type="entry name" value="His_Phos_2"/>
    <property type="match status" value="1"/>
</dbReference>
<comment type="subcellular location">
    <subcellularLocation>
        <location evidence="1">Membrane</location>
    </subcellularLocation>
</comment>
<evidence type="ECO:0000256" key="1">
    <source>
        <dbReference type="ARBA" id="ARBA00004370"/>
    </source>
</evidence>
<reference evidence="15 16" key="1">
    <citation type="submission" date="2019-01" db="EMBL/GenBank/DDBJ databases">
        <title>Genome sequence of Salinicola endophyticus REST5.</title>
        <authorList>
            <person name="Nascimento F.X."/>
        </authorList>
    </citation>
    <scope>NUCLEOTIDE SEQUENCE [LARGE SCALE GENOMIC DNA]</scope>
    <source>
        <strain evidence="15 16">REST5</strain>
    </source>
</reference>
<keyword evidence="8" id="KW-0472">Membrane</keyword>
<evidence type="ECO:0000256" key="10">
    <source>
        <dbReference type="ARBA" id="ARBA00043668"/>
    </source>
</evidence>
<dbReference type="PANTHER" id="PTHR20963">
    <property type="entry name" value="MULTIPLE INOSITOL POLYPHOSPHATE PHOSPHATASE-RELATED"/>
    <property type="match status" value="1"/>
</dbReference>
<dbReference type="Proteomes" id="UP001321526">
    <property type="component" value="Chromosome"/>
</dbReference>
<evidence type="ECO:0000256" key="9">
    <source>
        <dbReference type="ARBA" id="ARBA00031642"/>
    </source>
</evidence>
<dbReference type="Gene3D" id="3.40.50.1240">
    <property type="entry name" value="Phosphoglycerate mutase-like"/>
    <property type="match status" value="1"/>
</dbReference>
<dbReference type="EC" id="3.1.3.80" evidence="3"/>
<evidence type="ECO:0000313" key="16">
    <source>
        <dbReference type="Proteomes" id="UP001321526"/>
    </source>
</evidence>
<keyword evidence="16" id="KW-1185">Reference proteome</keyword>
<evidence type="ECO:0000313" key="15">
    <source>
        <dbReference type="EMBL" id="WFF40142.1"/>
    </source>
</evidence>
<dbReference type="InterPro" id="IPR000560">
    <property type="entry name" value="His_Pase_clade-2"/>
</dbReference>